<dbReference type="Gene3D" id="2.120.10.30">
    <property type="entry name" value="TolB, C-terminal domain"/>
    <property type="match status" value="1"/>
</dbReference>
<dbReference type="Gene3D" id="3.40.50.1820">
    <property type="entry name" value="alpha/beta hydrolase"/>
    <property type="match status" value="1"/>
</dbReference>
<feature type="domain" description="Peptidase S9 prolyl oligopeptidase catalytic" evidence="2">
    <location>
        <begin position="395"/>
        <end position="599"/>
    </location>
</feature>
<dbReference type="Proteomes" id="UP000321827">
    <property type="component" value="Unassembled WGS sequence"/>
</dbReference>
<comment type="caution">
    <text evidence="3">The sequence shown here is derived from an EMBL/GenBank/DDBJ whole genome shotgun (WGS) entry which is preliminary data.</text>
</comment>
<evidence type="ECO:0000313" key="4">
    <source>
        <dbReference type="Proteomes" id="UP000321827"/>
    </source>
</evidence>
<keyword evidence="1" id="KW-0378">Hydrolase</keyword>
<dbReference type="OrthoDB" id="108903at2"/>
<dbReference type="InterPro" id="IPR029058">
    <property type="entry name" value="AB_hydrolase_fold"/>
</dbReference>
<accession>A0A511RMA3</accession>
<sequence length="600" mass="66752">MADPDRLLDALLDLPQLFGARLEPSSGALAWTWLGRDPVPHVWARTPDGEVRRLSEGDEKSYFAGFLPGGRGVLYETDPGDERTALWARPWEGPARRLTEAHPPYYLRGGELHPQRPWLVFGANYDFERGEPLEPTWIWRRDLETGELRALARPERPGTWAPQLDPDGRWVLYDRATRHPGGQELWVVDVEGREDRRLLSAGEERKVHGLWAGPRVNYVAEGEGAQVWGWRDLEGRGRVLLEDAHLERPLRLPGAPFLAALAVREARSYTLLADPQGGAVREVRPPRGNLILLGQGAGGWVGAYASSTRPADLVRLDPDRPDPEAFESLTGLEALLPPGLLAGLVPAEDFEWTSSDGLRLHGVVYRTPHRPRGTIVLVHGGPTAHYGERVNPEVQHYLARGFHVFLPNYRGSTGYGLAFREKIKETGWGGLEQDDIRTGIEALMAAGLAEPGRVGVTGTSYGGYSSWWQITHAPPELVAAAAPICGMTDLIVDYYSTRPDLRPYSEEMLGGSPEEVPERYRERSPVHYVERIRGKLLIVQGALDPNVTPENLSAVRRALDAAGVPYQVLVFEDEGHGIEKKANRRLLYRRLADFFEAAFA</sequence>
<dbReference type="AlphaFoldDB" id="A0A511RMA3"/>
<gene>
    <name evidence="3" type="ORF">ODE01S_22090</name>
</gene>
<organism evidence="3 4">
    <name type="scientific">Oceanithermus desulfurans NBRC 100063</name>
    <dbReference type="NCBI Taxonomy" id="1227550"/>
    <lineage>
        <taxon>Bacteria</taxon>
        <taxon>Thermotogati</taxon>
        <taxon>Deinococcota</taxon>
        <taxon>Deinococci</taxon>
        <taxon>Thermales</taxon>
        <taxon>Thermaceae</taxon>
        <taxon>Oceanithermus</taxon>
    </lineage>
</organism>
<dbReference type="SUPFAM" id="SSF53474">
    <property type="entry name" value="alpha/beta-Hydrolases"/>
    <property type="match status" value="1"/>
</dbReference>
<evidence type="ECO:0000259" key="2">
    <source>
        <dbReference type="Pfam" id="PF00326"/>
    </source>
</evidence>
<name>A0A511RMA3_9DEIN</name>
<dbReference type="Pfam" id="PF00326">
    <property type="entry name" value="Peptidase_S9"/>
    <property type="match status" value="1"/>
</dbReference>
<dbReference type="GO" id="GO:0004252">
    <property type="term" value="F:serine-type endopeptidase activity"/>
    <property type="evidence" value="ECO:0007669"/>
    <property type="project" value="TreeGrafter"/>
</dbReference>
<evidence type="ECO:0000313" key="3">
    <source>
        <dbReference type="EMBL" id="GEM90775.1"/>
    </source>
</evidence>
<dbReference type="RefSeq" id="WP_147148817.1">
    <property type="nucleotide sequence ID" value="NZ_BJXN01000021.1"/>
</dbReference>
<dbReference type="PANTHER" id="PTHR42776">
    <property type="entry name" value="SERINE PEPTIDASE S9 FAMILY MEMBER"/>
    <property type="match status" value="1"/>
</dbReference>
<evidence type="ECO:0000256" key="1">
    <source>
        <dbReference type="ARBA" id="ARBA00022801"/>
    </source>
</evidence>
<dbReference type="InterPro" id="IPR011042">
    <property type="entry name" value="6-blade_b-propeller_TolB-like"/>
</dbReference>
<dbReference type="PANTHER" id="PTHR42776:SF27">
    <property type="entry name" value="DIPEPTIDYL PEPTIDASE FAMILY MEMBER 6"/>
    <property type="match status" value="1"/>
</dbReference>
<dbReference type="InterPro" id="IPR001375">
    <property type="entry name" value="Peptidase_S9_cat"/>
</dbReference>
<proteinExistence type="predicted"/>
<dbReference type="GO" id="GO:0006508">
    <property type="term" value="P:proteolysis"/>
    <property type="evidence" value="ECO:0007669"/>
    <property type="project" value="InterPro"/>
</dbReference>
<dbReference type="EMBL" id="BJXN01000021">
    <property type="protein sequence ID" value="GEM90775.1"/>
    <property type="molecule type" value="Genomic_DNA"/>
</dbReference>
<protein>
    <recommendedName>
        <fullName evidence="2">Peptidase S9 prolyl oligopeptidase catalytic domain-containing protein</fullName>
    </recommendedName>
</protein>
<reference evidence="3 4" key="1">
    <citation type="submission" date="2019-07" db="EMBL/GenBank/DDBJ databases">
        <title>Whole genome shotgun sequence of Oceanithermus desulfurans NBRC 100063.</title>
        <authorList>
            <person name="Hosoyama A."/>
            <person name="Uohara A."/>
            <person name="Ohji S."/>
            <person name="Ichikawa N."/>
        </authorList>
    </citation>
    <scope>NUCLEOTIDE SEQUENCE [LARGE SCALE GENOMIC DNA]</scope>
    <source>
        <strain evidence="3 4">NBRC 100063</strain>
    </source>
</reference>
<dbReference type="SUPFAM" id="SSF82171">
    <property type="entry name" value="DPP6 N-terminal domain-like"/>
    <property type="match status" value="1"/>
</dbReference>